<sequence>MNIYWGDLHNHCGISYGFGGLDNALKAAKGQLDFCAIIGHASWYDMPARAEGLEYLVDFHMEGFAKLRRDWEQVRNTVRTYNVPHEFVTFQGYEAHSSQYGDHHFLSPDDDLPLVEGSSIPVILEQLSSYQVIAVPHHVGYTPGYRGGNWSSFNSSVSPIVEVYSKHGSGMSDHSPYPYYHDMGPRDSRSSVYAALALKHRFGFVGSTDHHAGYPGSYGDGRLAVWAEAKTRESIWEALLARRTYAVTGDKIACRFTLNGAPMGSEVKANHRRLELEVTACDQIDKIVVYKNLKPHQIINGELLADKAALSKTPANHYKIKVESGWGNAKNGLAWQGKADLAGGQLRSVETCFRGRSILAPTPDIKDDPTMNALGNAIVSQTDSCVEWTCTTFRNPTTLHPHTAGLILEVEGNEHTEVRVELNGKSMTATIGELLEGNRTTHLQAYNSAAFMIHRAVQQHQYTVKEAWNDDSVESDCDVYHVEIRQVNGQYAWISPIYALAE</sequence>
<dbReference type="Proteomes" id="UP000615455">
    <property type="component" value="Unassembled WGS sequence"/>
</dbReference>
<dbReference type="RefSeq" id="WP_189012405.1">
    <property type="nucleotide sequence ID" value="NZ_BMHE01000011.1"/>
</dbReference>
<dbReference type="InterPro" id="IPR016195">
    <property type="entry name" value="Pol/histidinol_Pase-like"/>
</dbReference>
<comment type="caution">
    <text evidence="1">The sequence shown here is derived from an EMBL/GenBank/DDBJ whole genome shotgun (WGS) entry which is preliminary data.</text>
</comment>
<name>A0ABQ1ENU6_9BACL</name>
<dbReference type="SUPFAM" id="SSF89550">
    <property type="entry name" value="PHP domain-like"/>
    <property type="match status" value="1"/>
</dbReference>
<dbReference type="InterPro" id="IPR022028">
    <property type="entry name" value="DUF3604"/>
</dbReference>
<keyword evidence="2" id="KW-1185">Reference proteome</keyword>
<dbReference type="EMBL" id="BMHE01000011">
    <property type="protein sequence ID" value="GFZ80270.1"/>
    <property type="molecule type" value="Genomic_DNA"/>
</dbReference>
<reference evidence="2" key="1">
    <citation type="journal article" date="2019" name="Int. J. Syst. Evol. Microbiol.">
        <title>The Global Catalogue of Microorganisms (GCM) 10K type strain sequencing project: providing services to taxonomists for standard genome sequencing and annotation.</title>
        <authorList>
            <consortium name="The Broad Institute Genomics Platform"/>
            <consortium name="The Broad Institute Genome Sequencing Center for Infectious Disease"/>
            <person name="Wu L."/>
            <person name="Ma J."/>
        </authorList>
    </citation>
    <scope>NUCLEOTIDE SEQUENCE [LARGE SCALE GENOMIC DNA]</scope>
    <source>
        <strain evidence="2">CGMCC 1.15043</strain>
    </source>
</reference>
<organism evidence="1 2">
    <name type="scientific">Paenibacillus marchantiophytorum</name>
    <dbReference type="NCBI Taxonomy" id="1619310"/>
    <lineage>
        <taxon>Bacteria</taxon>
        <taxon>Bacillati</taxon>
        <taxon>Bacillota</taxon>
        <taxon>Bacilli</taxon>
        <taxon>Bacillales</taxon>
        <taxon>Paenibacillaceae</taxon>
        <taxon>Paenibacillus</taxon>
    </lineage>
</organism>
<accession>A0ABQ1ENU6</accession>
<evidence type="ECO:0000313" key="2">
    <source>
        <dbReference type="Proteomes" id="UP000615455"/>
    </source>
</evidence>
<protein>
    <submittedName>
        <fullName evidence="1">Tat pathway signal sequence</fullName>
    </submittedName>
</protein>
<gene>
    <name evidence="1" type="ORF">GCM10008018_27360</name>
</gene>
<evidence type="ECO:0000313" key="1">
    <source>
        <dbReference type="EMBL" id="GFZ80270.1"/>
    </source>
</evidence>
<proteinExistence type="predicted"/>
<dbReference type="Gene3D" id="3.20.20.140">
    <property type="entry name" value="Metal-dependent hydrolases"/>
    <property type="match status" value="1"/>
</dbReference>
<dbReference type="Pfam" id="PF12228">
    <property type="entry name" value="DUF3604"/>
    <property type="match status" value="1"/>
</dbReference>